<dbReference type="SUPFAM" id="SSF51261">
    <property type="entry name" value="Duplicated hybrid motif"/>
    <property type="match status" value="1"/>
</dbReference>
<dbReference type="InterPro" id="IPR050429">
    <property type="entry name" value="PTS_Glucose_EIICBA"/>
</dbReference>
<dbReference type="PROSITE" id="PS51093">
    <property type="entry name" value="PTS_EIIA_TYPE_1"/>
    <property type="match status" value="1"/>
</dbReference>
<evidence type="ECO:0000256" key="10">
    <source>
        <dbReference type="ARBA" id="ARBA00023136"/>
    </source>
</evidence>
<keyword evidence="6" id="KW-0598">Phosphotransferase system</keyword>
<feature type="domain" description="PTS EIIB type-1" evidence="15">
    <location>
        <begin position="398"/>
        <end position="480"/>
    </location>
</feature>
<dbReference type="Proteomes" id="UP001596505">
    <property type="component" value="Unassembled WGS sequence"/>
</dbReference>
<dbReference type="InterPro" id="IPR010974">
    <property type="entry name" value="PTS_IIBC_nag"/>
</dbReference>
<feature type="transmembrane region" description="Helical" evidence="13">
    <location>
        <begin position="280"/>
        <end position="307"/>
    </location>
</feature>
<evidence type="ECO:0000256" key="13">
    <source>
        <dbReference type="SAM" id="Phobius"/>
    </source>
</evidence>
<evidence type="ECO:0000256" key="8">
    <source>
        <dbReference type="ARBA" id="ARBA00022777"/>
    </source>
</evidence>
<reference evidence="18" key="1">
    <citation type="journal article" date="2019" name="Int. J. Syst. Evol. Microbiol.">
        <title>The Global Catalogue of Microorganisms (GCM) 10K type strain sequencing project: providing services to taxonomists for standard genome sequencing and annotation.</title>
        <authorList>
            <consortium name="The Broad Institute Genomics Platform"/>
            <consortium name="The Broad Institute Genome Sequencing Center for Infectious Disease"/>
            <person name="Wu L."/>
            <person name="Ma J."/>
        </authorList>
    </citation>
    <scope>NUCLEOTIDE SEQUENCE [LARGE SCALE GENOMIC DNA]</scope>
    <source>
        <strain evidence="18">CGMCC 1.16305</strain>
    </source>
</reference>
<evidence type="ECO:0000259" key="14">
    <source>
        <dbReference type="PROSITE" id="PS51093"/>
    </source>
</evidence>
<feature type="transmembrane region" description="Helical" evidence="13">
    <location>
        <begin position="12"/>
        <end position="29"/>
    </location>
</feature>
<dbReference type="NCBIfam" id="TIGR00830">
    <property type="entry name" value="PTBA"/>
    <property type="match status" value="1"/>
</dbReference>
<evidence type="ECO:0000256" key="2">
    <source>
        <dbReference type="ARBA" id="ARBA00022448"/>
    </source>
</evidence>
<evidence type="ECO:0000259" key="16">
    <source>
        <dbReference type="PROSITE" id="PS51103"/>
    </source>
</evidence>
<protein>
    <submittedName>
        <fullName evidence="17">N-acetylglucosamine-specific PTS transporter subunit IIBC</fullName>
        <ecNumber evidence="17">2.7.1.193</ecNumber>
    </submittedName>
</protein>
<evidence type="ECO:0000256" key="6">
    <source>
        <dbReference type="ARBA" id="ARBA00022683"/>
    </source>
</evidence>
<evidence type="ECO:0000256" key="5">
    <source>
        <dbReference type="ARBA" id="ARBA00022679"/>
    </source>
</evidence>
<comment type="caution">
    <text evidence="17">The sequence shown here is derived from an EMBL/GenBank/DDBJ whole genome shotgun (WGS) entry which is preliminary data.</text>
</comment>
<dbReference type="Pfam" id="PF00367">
    <property type="entry name" value="PTS_EIIB"/>
    <property type="match status" value="1"/>
</dbReference>
<keyword evidence="5 17" id="KW-0808">Transferase</keyword>
<dbReference type="Gene3D" id="3.30.1360.60">
    <property type="entry name" value="Glucose permease domain IIB"/>
    <property type="match status" value="1"/>
</dbReference>
<comment type="subcellular location">
    <subcellularLocation>
        <location evidence="1">Cell membrane</location>
        <topology evidence="1">Multi-pass membrane protein</topology>
    </subcellularLocation>
</comment>
<dbReference type="GO" id="GO:0103111">
    <property type="term" value="F:protein-N(pi)-phosphohistidine--N-acetyl-D-glucosamine phosphotransferase activity"/>
    <property type="evidence" value="ECO:0007669"/>
    <property type="project" value="UniProtKB-EC"/>
</dbReference>
<dbReference type="SUPFAM" id="SSF55604">
    <property type="entry name" value="Glucose permease domain IIB"/>
    <property type="match status" value="1"/>
</dbReference>
<dbReference type="PANTHER" id="PTHR30009">
    <property type="entry name" value="CYTOCHROME C-TYPE SYNTHESIS PROTEIN AND PTS TRANSMEMBRANE COMPONENT"/>
    <property type="match status" value="1"/>
</dbReference>
<dbReference type="PROSITE" id="PS01035">
    <property type="entry name" value="PTS_EIIB_TYPE_1_CYS"/>
    <property type="match status" value="1"/>
</dbReference>
<keyword evidence="4" id="KW-0762">Sugar transport</keyword>
<keyword evidence="3" id="KW-1003">Cell membrane</keyword>
<dbReference type="CDD" id="cd00212">
    <property type="entry name" value="PTS_IIB_glc"/>
    <property type="match status" value="1"/>
</dbReference>
<feature type="transmembrane region" description="Helical" evidence="13">
    <location>
        <begin position="257"/>
        <end position="274"/>
    </location>
</feature>
<feature type="transmembrane region" description="Helical" evidence="13">
    <location>
        <begin position="69"/>
        <end position="88"/>
    </location>
</feature>
<evidence type="ECO:0000313" key="18">
    <source>
        <dbReference type="Proteomes" id="UP001596505"/>
    </source>
</evidence>
<dbReference type="EC" id="2.7.1.193" evidence="17"/>
<keyword evidence="9 13" id="KW-1133">Transmembrane helix</keyword>
<dbReference type="PROSITE" id="PS00371">
    <property type="entry name" value="PTS_EIIA_TYPE_1_HIS"/>
    <property type="match status" value="1"/>
</dbReference>
<evidence type="ECO:0000256" key="12">
    <source>
        <dbReference type="SAM" id="MobiDB-lite"/>
    </source>
</evidence>
<evidence type="ECO:0000256" key="11">
    <source>
        <dbReference type="PROSITE-ProRule" id="PRU00421"/>
    </source>
</evidence>
<evidence type="ECO:0000256" key="3">
    <source>
        <dbReference type="ARBA" id="ARBA00022475"/>
    </source>
</evidence>
<dbReference type="InterPro" id="IPR013013">
    <property type="entry name" value="PTS_EIIC_1"/>
</dbReference>
<feature type="transmembrane region" description="Helical" evidence="13">
    <location>
        <begin position="94"/>
        <end position="110"/>
    </location>
</feature>
<feature type="transmembrane region" description="Helical" evidence="13">
    <location>
        <begin position="230"/>
        <end position="250"/>
    </location>
</feature>
<evidence type="ECO:0000259" key="15">
    <source>
        <dbReference type="PROSITE" id="PS51098"/>
    </source>
</evidence>
<feature type="transmembrane region" description="Helical" evidence="13">
    <location>
        <begin position="333"/>
        <end position="354"/>
    </location>
</feature>
<dbReference type="NCBIfam" id="TIGR01998">
    <property type="entry name" value="PTS-II-BC-nag"/>
    <property type="match status" value="1"/>
</dbReference>
<dbReference type="InterPro" id="IPR001127">
    <property type="entry name" value="PTS_EIIA_1_perm"/>
</dbReference>
<evidence type="ECO:0000256" key="7">
    <source>
        <dbReference type="ARBA" id="ARBA00022692"/>
    </source>
</evidence>
<keyword evidence="7 13" id="KW-0812">Transmembrane</keyword>
<dbReference type="InterPro" id="IPR003352">
    <property type="entry name" value="PTS_EIIC"/>
</dbReference>
<dbReference type="PROSITE" id="PS51098">
    <property type="entry name" value="PTS_EIIB_TYPE_1"/>
    <property type="match status" value="1"/>
</dbReference>
<feature type="transmembrane region" description="Helical" evidence="13">
    <location>
        <begin position="130"/>
        <end position="150"/>
    </location>
</feature>
<feature type="region of interest" description="Disordered" evidence="12">
    <location>
        <begin position="477"/>
        <end position="499"/>
    </location>
</feature>
<keyword evidence="18" id="KW-1185">Reference proteome</keyword>
<evidence type="ECO:0000256" key="9">
    <source>
        <dbReference type="ARBA" id="ARBA00022989"/>
    </source>
</evidence>
<accession>A0ABW2Q5N7</accession>
<dbReference type="Pfam" id="PF00358">
    <property type="entry name" value="PTS_EIIA_1"/>
    <property type="match status" value="1"/>
</dbReference>
<evidence type="ECO:0000313" key="17">
    <source>
        <dbReference type="EMBL" id="MFC7394786.1"/>
    </source>
</evidence>
<feature type="domain" description="PTS EIIC type-1" evidence="16">
    <location>
        <begin position="1"/>
        <end position="366"/>
    </location>
</feature>
<name>A0ABW2Q5N7_9BACL</name>
<dbReference type="PANTHER" id="PTHR30009:SF4">
    <property type="entry name" value="PTS SYSTEM N-ACETYLGLUCOSAMINE-SPECIFIC EIICBA COMPONENT"/>
    <property type="match status" value="1"/>
</dbReference>
<dbReference type="Pfam" id="PF02378">
    <property type="entry name" value="PTS_EIIC"/>
    <property type="match status" value="1"/>
</dbReference>
<feature type="transmembrane region" description="Helical" evidence="13">
    <location>
        <begin position="41"/>
        <end position="62"/>
    </location>
</feature>
<proteinExistence type="predicted"/>
<keyword evidence="8" id="KW-0418">Kinase</keyword>
<feature type="domain" description="PTS EIIA type-1" evidence="14">
    <location>
        <begin position="521"/>
        <end position="625"/>
    </location>
</feature>
<dbReference type="Gene3D" id="2.70.70.10">
    <property type="entry name" value="Glucose Permease (Domain IIA)"/>
    <property type="match status" value="1"/>
</dbReference>
<organism evidence="17 18">
    <name type="scientific">Scopulibacillus cellulosilyticus</name>
    <dbReference type="NCBI Taxonomy" id="2665665"/>
    <lineage>
        <taxon>Bacteria</taxon>
        <taxon>Bacillati</taxon>
        <taxon>Bacillota</taxon>
        <taxon>Bacilli</taxon>
        <taxon>Bacillales</taxon>
        <taxon>Sporolactobacillaceae</taxon>
        <taxon>Scopulibacillus</taxon>
    </lineage>
</organism>
<dbReference type="RefSeq" id="WP_380968619.1">
    <property type="nucleotide sequence ID" value="NZ_JBHTCO010000039.1"/>
</dbReference>
<dbReference type="NCBIfam" id="TIGR00826">
    <property type="entry name" value="EIIB_glc"/>
    <property type="match status" value="1"/>
</dbReference>
<dbReference type="InterPro" id="IPR036878">
    <property type="entry name" value="Glu_permease_IIB"/>
</dbReference>
<keyword evidence="10 13" id="KW-0472">Membrane</keyword>
<dbReference type="EMBL" id="JBHTCO010000039">
    <property type="protein sequence ID" value="MFC7394786.1"/>
    <property type="molecule type" value="Genomic_DNA"/>
</dbReference>
<dbReference type="PROSITE" id="PS51103">
    <property type="entry name" value="PTS_EIIC_TYPE_1"/>
    <property type="match status" value="1"/>
</dbReference>
<dbReference type="InterPro" id="IPR001996">
    <property type="entry name" value="PTS_IIB_1"/>
</dbReference>
<dbReference type="InterPro" id="IPR011055">
    <property type="entry name" value="Dup_hybrid_motif"/>
</dbReference>
<gene>
    <name evidence="17" type="primary">nagE</name>
    <name evidence="17" type="ORF">ACFQRG_17830</name>
</gene>
<evidence type="ECO:0000256" key="4">
    <source>
        <dbReference type="ARBA" id="ARBA00022597"/>
    </source>
</evidence>
<feature type="compositionally biased region" description="Basic and acidic residues" evidence="12">
    <location>
        <begin position="484"/>
        <end position="496"/>
    </location>
</feature>
<keyword evidence="2" id="KW-0813">Transport</keyword>
<dbReference type="InterPro" id="IPR018113">
    <property type="entry name" value="PTrfase_EIIB_Cys"/>
</dbReference>
<feature type="active site" description="Phosphocysteine intermediate; for EIIB activity" evidence="11">
    <location>
        <position position="420"/>
    </location>
</feature>
<sequence length="651" mass="70876">MLSFLQRIGKSLMLPIAILPAAAILVRLGDKDMLNIPFIHGGGQAILDNLPLIFAIGVSIGFSKDQSGTAGLAGGVGYLVLTAAATAINKDINLAVLGGIIAGILAGLMYNRFYRIQLPDWLAFFGGRRFVPIITSIAMVILGGIFGIIWPPVQNAIEAVGNWIINSGAIGLGAFGFLNRLLIPTGLHHVVNSLIYFEFGTYKDAAGHIVHGDLTRFFAGDPNGGKFTAGFFPIMMFGLPGACLAMYVTAKKHRRKMLAGFFFGIAFTSFLTGVTEPIEFSFMFLAPFLYVIHALLTGSSLIVANFLSIHDSYGFSAGAIDYLLNFTKAQHPLLLLLQGAVYFFIYFVVFYFAIKLFNLKTPGREDEDDNSVGDTSWLFDQSVSSKAVRGISSNDKYTHTAYYFLQDLGGKDNIESLDHCATRLRLVLKDMKKINESALKRHGASGVMKMGKRNIQVIVGTKVEFVADAMREIMASDESFVPPIEEKPETESENEQHSPLTADDFIMPLDGKVLPMTEVTDEVFSKKMMGDGFAIEPDDGTLISPVDGKVINIFPTKHAISIMSKQGYEILIHLGLDTVDLKGAGLEPLVKENDEIKQGDTLIKMDISVIKEHALSAVTPIVFTNLGENESFKLLKTGEVAKGTKGIISII</sequence>
<evidence type="ECO:0000256" key="1">
    <source>
        <dbReference type="ARBA" id="ARBA00004651"/>
    </source>
</evidence>